<evidence type="ECO:0000256" key="1">
    <source>
        <dbReference type="ARBA" id="ARBA00001961"/>
    </source>
</evidence>
<evidence type="ECO:0000313" key="7">
    <source>
        <dbReference type="EMBL" id="KAH0602176.1"/>
    </source>
</evidence>
<sequence>MENPASNKNTRQVQNRAPLKTMCSRTTILLSSFLTMLLAALAGKSSINPLLQGLDAMWNGAAQTSITQVLDCTHTYSIEIMSVDPLVLYINDFLKMSEIDYLVEKYYRSSQSAHVPPSDPVSKCLHDRMKSLLGNIQHIDVESLQLVSYSADEQFRYHFDWFHMMANETGLPHNPHRQYNRLGSIFAYLGDDCTGGETYFPDVMGVSLIADEGKFSRTDDPSGKGLLVKPKKGNALFWNNMQSNGTGDRRLLHAGLPVHSGVKIGLNMFSFYYPDTPIIGGDIAAMEKTSDESH</sequence>
<keyword evidence="8" id="KW-1185">Reference proteome</keyword>
<reference evidence="7 8" key="1">
    <citation type="submission" date="2020-07" db="EMBL/GenBank/DDBJ databases">
        <title>Metarhizium humberi genome.</title>
        <authorList>
            <person name="Lysoe E."/>
        </authorList>
    </citation>
    <scope>NUCLEOTIDE SEQUENCE [LARGE SCALE GENOMIC DNA]</scope>
    <source>
        <strain evidence="7 8">ESALQ1638</strain>
    </source>
</reference>
<dbReference type="PROSITE" id="PS51471">
    <property type="entry name" value="FE2OG_OXY"/>
    <property type="match status" value="1"/>
</dbReference>
<dbReference type="InterPro" id="IPR006620">
    <property type="entry name" value="Pro_4_hyd_alph"/>
</dbReference>
<evidence type="ECO:0000313" key="8">
    <source>
        <dbReference type="Proteomes" id="UP000764110"/>
    </source>
</evidence>
<protein>
    <recommendedName>
        <fullName evidence="6">Fe2OG dioxygenase domain-containing protein</fullName>
    </recommendedName>
</protein>
<dbReference type="PANTHER" id="PTHR10869:SF242">
    <property type="entry name" value="PROLYL 4-HYDROXYLASE ALPHA SUBUNIT DOMAIN-CONTAINING PROTEIN"/>
    <property type="match status" value="1"/>
</dbReference>
<dbReference type="Pfam" id="PF13640">
    <property type="entry name" value="2OG-FeII_Oxy_3"/>
    <property type="match status" value="1"/>
</dbReference>
<dbReference type="GO" id="GO:0005783">
    <property type="term" value="C:endoplasmic reticulum"/>
    <property type="evidence" value="ECO:0007669"/>
    <property type="project" value="TreeGrafter"/>
</dbReference>
<name>A0A9P8SBS8_9HYPO</name>
<comment type="caution">
    <text evidence="7">The sequence shown here is derived from an EMBL/GenBank/DDBJ whole genome shotgun (WGS) entry which is preliminary data.</text>
</comment>
<dbReference type="Proteomes" id="UP000764110">
    <property type="component" value="Unassembled WGS sequence"/>
</dbReference>
<keyword evidence="4" id="KW-0560">Oxidoreductase</keyword>
<dbReference type="InterPro" id="IPR045054">
    <property type="entry name" value="P4HA-like"/>
</dbReference>
<dbReference type="EMBL" id="JACEFI010000001">
    <property type="protein sequence ID" value="KAH0602176.1"/>
    <property type="molecule type" value="Genomic_DNA"/>
</dbReference>
<dbReference type="GO" id="GO:0005506">
    <property type="term" value="F:iron ion binding"/>
    <property type="evidence" value="ECO:0007669"/>
    <property type="project" value="InterPro"/>
</dbReference>
<evidence type="ECO:0000256" key="4">
    <source>
        <dbReference type="ARBA" id="ARBA00023002"/>
    </source>
</evidence>
<dbReference type="AlphaFoldDB" id="A0A9P8SBS8"/>
<evidence type="ECO:0000256" key="3">
    <source>
        <dbReference type="ARBA" id="ARBA00022964"/>
    </source>
</evidence>
<dbReference type="GO" id="GO:0031418">
    <property type="term" value="F:L-ascorbic acid binding"/>
    <property type="evidence" value="ECO:0007669"/>
    <property type="project" value="InterPro"/>
</dbReference>
<dbReference type="InterPro" id="IPR005123">
    <property type="entry name" value="Oxoglu/Fe-dep_dioxygenase_dom"/>
</dbReference>
<dbReference type="PANTHER" id="PTHR10869">
    <property type="entry name" value="PROLYL 4-HYDROXYLASE ALPHA SUBUNIT"/>
    <property type="match status" value="1"/>
</dbReference>
<keyword evidence="5" id="KW-0408">Iron</keyword>
<gene>
    <name evidence="7" type="ORF">MHUMG1_01055</name>
</gene>
<dbReference type="GO" id="GO:0004656">
    <property type="term" value="F:procollagen-proline 4-dioxygenase activity"/>
    <property type="evidence" value="ECO:0007669"/>
    <property type="project" value="TreeGrafter"/>
</dbReference>
<keyword evidence="2" id="KW-0479">Metal-binding</keyword>
<comment type="cofactor">
    <cofactor evidence="1">
        <name>L-ascorbate</name>
        <dbReference type="ChEBI" id="CHEBI:38290"/>
    </cofactor>
</comment>
<keyword evidence="3" id="KW-0223">Dioxygenase</keyword>
<evidence type="ECO:0000256" key="5">
    <source>
        <dbReference type="ARBA" id="ARBA00023004"/>
    </source>
</evidence>
<dbReference type="InterPro" id="IPR044862">
    <property type="entry name" value="Pro_4_hyd_alph_FE2OG_OXY"/>
</dbReference>
<dbReference type="Gene3D" id="2.60.120.620">
    <property type="entry name" value="q2cbj1_9rhob like domain"/>
    <property type="match status" value="1"/>
</dbReference>
<evidence type="ECO:0000256" key="2">
    <source>
        <dbReference type="ARBA" id="ARBA00022723"/>
    </source>
</evidence>
<organism evidence="7 8">
    <name type="scientific">Metarhizium humberi</name>
    <dbReference type="NCBI Taxonomy" id="2596975"/>
    <lineage>
        <taxon>Eukaryota</taxon>
        <taxon>Fungi</taxon>
        <taxon>Dikarya</taxon>
        <taxon>Ascomycota</taxon>
        <taxon>Pezizomycotina</taxon>
        <taxon>Sordariomycetes</taxon>
        <taxon>Hypocreomycetidae</taxon>
        <taxon>Hypocreales</taxon>
        <taxon>Clavicipitaceae</taxon>
        <taxon>Metarhizium</taxon>
    </lineage>
</organism>
<proteinExistence type="predicted"/>
<feature type="domain" description="Fe2OG dioxygenase" evidence="6">
    <location>
        <begin position="140"/>
        <end position="274"/>
    </location>
</feature>
<accession>A0A9P8SBS8</accession>
<evidence type="ECO:0000259" key="6">
    <source>
        <dbReference type="PROSITE" id="PS51471"/>
    </source>
</evidence>
<dbReference type="SMART" id="SM00702">
    <property type="entry name" value="P4Hc"/>
    <property type="match status" value="1"/>
</dbReference>